<dbReference type="KEGG" id="csy:CENSYa_1153"/>
<organism evidence="1 2">
    <name type="scientific">Cenarchaeum symbiosum (strain A)</name>
    <dbReference type="NCBI Taxonomy" id="414004"/>
    <lineage>
        <taxon>Archaea</taxon>
        <taxon>Nitrososphaerota</taxon>
        <taxon>Candidatus Cenarchaeales</taxon>
        <taxon>Candidatus Cenarchaeaceae</taxon>
        <taxon>Candidatus Cenarchaeum</taxon>
    </lineage>
</organism>
<sequence length="73" mass="7880">MRIPPGADFARIMQPNIRRNGLMIDKGRIAGRRDFWHRGTGARVCVQGKISKAGLASETRFCGAGGKLSRPGG</sequence>
<name>A0RWR3_CENSY</name>
<dbReference type="HOGENOM" id="CLU_2695557_0_0_2"/>
<evidence type="ECO:0000313" key="2">
    <source>
        <dbReference type="Proteomes" id="UP000000758"/>
    </source>
</evidence>
<reference evidence="1 2" key="1">
    <citation type="journal article" date="2006" name="Proc. Natl. Acad. Sci. U.S.A.">
        <title>Genomic analysis of the uncultivated marine crenarchaeote Cenarchaeum symbiosum.</title>
        <authorList>
            <person name="Hallam S.J."/>
            <person name="Konstantinidis K.T."/>
            <person name="Putnam N."/>
            <person name="Schleper C."/>
            <person name="Watanabe Y."/>
            <person name="Sugahara J."/>
            <person name="Preston C."/>
            <person name="de la Torre J."/>
            <person name="Richardson P.M."/>
            <person name="DeLong E.F."/>
        </authorList>
    </citation>
    <scope>NUCLEOTIDE SEQUENCE [LARGE SCALE GENOMIC DNA]</scope>
    <source>
        <strain evidence="2">A</strain>
    </source>
</reference>
<dbReference type="EMBL" id="DP000238">
    <property type="protein sequence ID" value="ABK77780.1"/>
    <property type="molecule type" value="Genomic_DNA"/>
</dbReference>
<keyword evidence="2" id="KW-1185">Reference proteome</keyword>
<gene>
    <name evidence="1" type="ordered locus">CENSYa_1153</name>
</gene>
<dbReference type="EnsemblBacteria" id="ABK77780">
    <property type="protein sequence ID" value="ABK77780"/>
    <property type="gene ID" value="CENSYa_1153"/>
</dbReference>
<accession>A0RWR3</accession>
<dbReference type="AlphaFoldDB" id="A0RWR3"/>
<protein>
    <submittedName>
        <fullName evidence="1">Uncharacterized protein</fullName>
    </submittedName>
</protein>
<evidence type="ECO:0000313" key="1">
    <source>
        <dbReference type="EMBL" id="ABK77780.1"/>
    </source>
</evidence>
<dbReference type="Proteomes" id="UP000000758">
    <property type="component" value="Chromosome"/>
</dbReference>
<proteinExistence type="predicted"/>
<dbReference type="STRING" id="414004.CENSYa_1153"/>